<dbReference type="Pfam" id="PF00069">
    <property type="entry name" value="Pkinase"/>
    <property type="match status" value="1"/>
</dbReference>
<feature type="non-terminal residue" evidence="2">
    <location>
        <position position="139"/>
    </location>
</feature>
<dbReference type="VEuPathDB" id="FungiDB:H257_18284"/>
<dbReference type="AlphaFoldDB" id="A0A6A5AHE7"/>
<dbReference type="GO" id="GO:0004674">
    <property type="term" value="F:protein serine/threonine kinase activity"/>
    <property type="evidence" value="ECO:0007669"/>
    <property type="project" value="TreeGrafter"/>
</dbReference>
<dbReference type="EMBL" id="VJMI01012939">
    <property type="protein sequence ID" value="KAF0748986.1"/>
    <property type="molecule type" value="Genomic_DNA"/>
</dbReference>
<dbReference type="InterPro" id="IPR000719">
    <property type="entry name" value="Prot_kinase_dom"/>
</dbReference>
<evidence type="ECO:0000259" key="1">
    <source>
        <dbReference type="PROSITE" id="PS50011"/>
    </source>
</evidence>
<feature type="domain" description="Protein kinase" evidence="1">
    <location>
        <begin position="1"/>
        <end position="139"/>
    </location>
</feature>
<name>A0A6A5AHE7_APHAT</name>
<dbReference type="InterPro" id="IPR011009">
    <property type="entry name" value="Kinase-like_dom_sf"/>
</dbReference>
<evidence type="ECO:0000313" key="3">
    <source>
        <dbReference type="Proteomes" id="UP000469452"/>
    </source>
</evidence>
<reference evidence="2 3" key="1">
    <citation type="submission" date="2019-06" db="EMBL/GenBank/DDBJ databases">
        <title>Genomics analysis of Aphanomyces spp. identifies a new class of oomycete effector associated with host adaptation.</title>
        <authorList>
            <person name="Gaulin E."/>
        </authorList>
    </citation>
    <scope>NUCLEOTIDE SEQUENCE [LARGE SCALE GENOMIC DNA]</scope>
    <source>
        <strain evidence="2 3">E</strain>
    </source>
</reference>
<dbReference type="Gene3D" id="1.10.510.10">
    <property type="entry name" value="Transferase(Phosphotransferase) domain 1"/>
    <property type="match status" value="1"/>
</dbReference>
<dbReference type="Proteomes" id="UP000469452">
    <property type="component" value="Unassembled WGS sequence"/>
</dbReference>
<dbReference type="PROSITE" id="PS50011">
    <property type="entry name" value="PROTEIN_KINASE_DOM"/>
    <property type="match status" value="1"/>
</dbReference>
<gene>
    <name evidence="2" type="ORF">AaE_007177</name>
</gene>
<sequence>MLSLPNDGRMTWADLNLAYALQLSSALVYMHALSPQVLHGNLKSDHLYIDSSSNELKVSGFGFSMQSPSTHKSQNVWNAPEVLQGLPMTQKVDVYSLGIVLMELDTRRAPFFQEQATMNFHDLLLRITTGTIRPHLSPT</sequence>
<organism evidence="2 3">
    <name type="scientific">Aphanomyces astaci</name>
    <name type="common">Crayfish plague agent</name>
    <dbReference type="NCBI Taxonomy" id="112090"/>
    <lineage>
        <taxon>Eukaryota</taxon>
        <taxon>Sar</taxon>
        <taxon>Stramenopiles</taxon>
        <taxon>Oomycota</taxon>
        <taxon>Saprolegniomycetes</taxon>
        <taxon>Saprolegniales</taxon>
        <taxon>Verrucalvaceae</taxon>
        <taxon>Aphanomyces</taxon>
    </lineage>
</organism>
<protein>
    <recommendedName>
        <fullName evidence="1">Protein kinase domain-containing protein</fullName>
    </recommendedName>
</protein>
<dbReference type="InterPro" id="IPR051681">
    <property type="entry name" value="Ser/Thr_Kinases-Pseudokinases"/>
</dbReference>
<proteinExistence type="predicted"/>
<dbReference type="GO" id="GO:0005524">
    <property type="term" value="F:ATP binding"/>
    <property type="evidence" value="ECO:0007669"/>
    <property type="project" value="InterPro"/>
</dbReference>
<evidence type="ECO:0000313" key="2">
    <source>
        <dbReference type="EMBL" id="KAF0748986.1"/>
    </source>
</evidence>
<dbReference type="SUPFAM" id="SSF56112">
    <property type="entry name" value="Protein kinase-like (PK-like)"/>
    <property type="match status" value="1"/>
</dbReference>
<dbReference type="PANTHER" id="PTHR44329">
    <property type="entry name" value="SERINE/THREONINE-PROTEIN KINASE TNNI3K-RELATED"/>
    <property type="match status" value="1"/>
</dbReference>
<comment type="caution">
    <text evidence="2">The sequence shown here is derived from an EMBL/GenBank/DDBJ whole genome shotgun (WGS) entry which is preliminary data.</text>
</comment>
<accession>A0A6A5AHE7</accession>
<dbReference type="PANTHER" id="PTHR44329:SF214">
    <property type="entry name" value="PROTEIN KINASE DOMAIN-CONTAINING PROTEIN"/>
    <property type="match status" value="1"/>
</dbReference>